<organism evidence="1 2">
    <name type="scientific">Gemmata obscuriglobus</name>
    <dbReference type="NCBI Taxonomy" id="114"/>
    <lineage>
        <taxon>Bacteria</taxon>
        <taxon>Pseudomonadati</taxon>
        <taxon>Planctomycetota</taxon>
        <taxon>Planctomycetia</taxon>
        <taxon>Gemmatales</taxon>
        <taxon>Gemmataceae</taxon>
        <taxon>Gemmata</taxon>
    </lineage>
</organism>
<dbReference type="OrthoDB" id="279302at2"/>
<accession>A0A2Z3GYL9</accession>
<protein>
    <submittedName>
        <fullName evidence="1">Uncharacterized protein</fullName>
    </submittedName>
</protein>
<evidence type="ECO:0000313" key="2">
    <source>
        <dbReference type="Proteomes" id="UP000245802"/>
    </source>
</evidence>
<dbReference type="KEGG" id="gog:C1280_04925"/>
<dbReference type="RefSeq" id="WP_010046041.1">
    <property type="nucleotide sequence ID" value="NZ_CP025958.1"/>
</dbReference>
<evidence type="ECO:0000313" key="1">
    <source>
        <dbReference type="EMBL" id="AWM36426.1"/>
    </source>
</evidence>
<dbReference type="AlphaFoldDB" id="A0A2Z3GYL9"/>
<dbReference type="EMBL" id="CP025958">
    <property type="protein sequence ID" value="AWM36426.1"/>
    <property type="molecule type" value="Genomic_DNA"/>
</dbReference>
<proteinExistence type="predicted"/>
<gene>
    <name evidence="1" type="ORF">C1280_04925</name>
</gene>
<keyword evidence="2" id="KW-1185">Reference proteome</keyword>
<dbReference type="Proteomes" id="UP000245802">
    <property type="component" value="Chromosome"/>
</dbReference>
<reference evidence="1 2" key="1">
    <citation type="submission" date="2018-01" db="EMBL/GenBank/DDBJ databases">
        <title>G. obscuriglobus.</title>
        <authorList>
            <person name="Franke J."/>
            <person name="Blomberg W."/>
            <person name="Selmecki A."/>
        </authorList>
    </citation>
    <scope>NUCLEOTIDE SEQUENCE [LARGE SCALE GENOMIC DNA]</scope>
    <source>
        <strain evidence="1 2">DSM 5831</strain>
    </source>
</reference>
<name>A0A2Z3GYL9_9BACT</name>
<sequence length="442" mass="48256">MLLLASFAKPVAAQESLLLSEPFKHGHTTKVEVQVKLTGKLSLPPTEKGKSAQLVPVTGTSKLTYEERLLKPETDELAEDKTLLKTIRVYRDVSFERIVGEVKQDAGIRPSVRRMVLVRSGNRKAPFSPDGPLTWGEIDVVRTDVFNPALVPGLLPSAPVKPGQSWKASAVAVAELTDLEQVEAGDITVEFVGVAKLNDRRLARLKLNGTVRGVNLDGPSRQKIEGTAYFDLDANLLHYLSVKGTHELLDGKGQTLGVVEGQFTMTRSAVAKMPADLSDASLRDVTLTRTPENTLLLYDNEDLGVRFLYARGWRVGAVQGKQVTLDHARGAGLLITIESPAKVPSADDYLKEVSGFLAKQKAQISATEKPVRLRAEPVQLDRFSIDATIGSDKVRLEYAVLKQTDGGVTIAARLPADDTSVRPEVTRIVRSLSVTKKIEERK</sequence>